<organism evidence="3 4">
    <name type="scientific">Podospora didyma</name>
    <dbReference type="NCBI Taxonomy" id="330526"/>
    <lineage>
        <taxon>Eukaryota</taxon>
        <taxon>Fungi</taxon>
        <taxon>Dikarya</taxon>
        <taxon>Ascomycota</taxon>
        <taxon>Pezizomycotina</taxon>
        <taxon>Sordariomycetes</taxon>
        <taxon>Sordariomycetidae</taxon>
        <taxon>Sordariales</taxon>
        <taxon>Podosporaceae</taxon>
        <taxon>Podospora</taxon>
    </lineage>
</organism>
<dbReference type="Proteomes" id="UP001285441">
    <property type="component" value="Unassembled WGS sequence"/>
</dbReference>
<protein>
    <submittedName>
        <fullName evidence="3">Uncharacterized protein</fullName>
    </submittedName>
</protein>
<feature type="region of interest" description="Disordered" evidence="1">
    <location>
        <begin position="129"/>
        <end position="192"/>
    </location>
</feature>
<keyword evidence="4" id="KW-1185">Reference proteome</keyword>
<keyword evidence="2" id="KW-0732">Signal</keyword>
<proteinExistence type="predicted"/>
<feature type="chain" id="PRO_5041968885" evidence="2">
    <location>
        <begin position="22"/>
        <end position="390"/>
    </location>
</feature>
<reference evidence="3" key="1">
    <citation type="journal article" date="2023" name="Mol. Phylogenet. Evol.">
        <title>Genome-scale phylogeny and comparative genomics of the fungal order Sordariales.</title>
        <authorList>
            <person name="Hensen N."/>
            <person name="Bonometti L."/>
            <person name="Westerberg I."/>
            <person name="Brannstrom I.O."/>
            <person name="Guillou S."/>
            <person name="Cros-Aarteil S."/>
            <person name="Calhoun S."/>
            <person name="Haridas S."/>
            <person name="Kuo A."/>
            <person name="Mondo S."/>
            <person name="Pangilinan J."/>
            <person name="Riley R."/>
            <person name="LaButti K."/>
            <person name="Andreopoulos B."/>
            <person name="Lipzen A."/>
            <person name="Chen C."/>
            <person name="Yan M."/>
            <person name="Daum C."/>
            <person name="Ng V."/>
            <person name="Clum A."/>
            <person name="Steindorff A."/>
            <person name="Ohm R.A."/>
            <person name="Martin F."/>
            <person name="Silar P."/>
            <person name="Natvig D.O."/>
            <person name="Lalanne C."/>
            <person name="Gautier V."/>
            <person name="Ament-Velasquez S.L."/>
            <person name="Kruys A."/>
            <person name="Hutchinson M.I."/>
            <person name="Powell A.J."/>
            <person name="Barry K."/>
            <person name="Miller A.N."/>
            <person name="Grigoriev I.V."/>
            <person name="Debuchy R."/>
            <person name="Gladieux P."/>
            <person name="Hiltunen Thoren M."/>
            <person name="Johannesson H."/>
        </authorList>
    </citation>
    <scope>NUCLEOTIDE SEQUENCE</scope>
    <source>
        <strain evidence="3">CBS 232.78</strain>
    </source>
</reference>
<feature type="compositionally biased region" description="Basic and acidic residues" evidence="1">
    <location>
        <begin position="214"/>
        <end position="225"/>
    </location>
</feature>
<comment type="caution">
    <text evidence="3">The sequence shown here is derived from an EMBL/GenBank/DDBJ whole genome shotgun (WGS) entry which is preliminary data.</text>
</comment>
<feature type="signal peptide" evidence="2">
    <location>
        <begin position="1"/>
        <end position="21"/>
    </location>
</feature>
<evidence type="ECO:0000256" key="1">
    <source>
        <dbReference type="SAM" id="MobiDB-lite"/>
    </source>
</evidence>
<dbReference type="EMBL" id="JAULSW010000002">
    <property type="protein sequence ID" value="KAK3389452.1"/>
    <property type="molecule type" value="Genomic_DNA"/>
</dbReference>
<accession>A0AAE0U3F1</accession>
<dbReference type="AlphaFoldDB" id="A0AAE0U3F1"/>
<feature type="compositionally biased region" description="Low complexity" evidence="1">
    <location>
        <begin position="204"/>
        <end position="213"/>
    </location>
</feature>
<gene>
    <name evidence="3" type="ORF">B0H63DRAFT_518680</name>
</gene>
<evidence type="ECO:0000256" key="2">
    <source>
        <dbReference type="SAM" id="SignalP"/>
    </source>
</evidence>
<evidence type="ECO:0000313" key="4">
    <source>
        <dbReference type="Proteomes" id="UP001285441"/>
    </source>
</evidence>
<evidence type="ECO:0000313" key="3">
    <source>
        <dbReference type="EMBL" id="KAK3389452.1"/>
    </source>
</evidence>
<feature type="compositionally biased region" description="Polar residues" evidence="1">
    <location>
        <begin position="226"/>
        <end position="235"/>
    </location>
</feature>
<feature type="compositionally biased region" description="Polar residues" evidence="1">
    <location>
        <begin position="129"/>
        <end position="153"/>
    </location>
</feature>
<name>A0AAE0U3F1_9PEZI</name>
<sequence>MVHSIIAFGLLALAATSIATSESLLRTITSLDSLYPQFATASPIRTVVTVNSNRIDVLASDKQDVPKVLEKLRQLCAGPYASLYPEICEHLEAGGIQDGDSIMWWPTDDDTPDILTTVNWNVDDMLPSQLTSLGSTAPQETGSGDETSSSASQVPPLEAPSTSGIRTDLLGDGITKTSEGETGSFDKATEANIASQPTVSSVLVPTPVSTTLETRTRELSLEEVKSAQSSQTSDETPPDCPWKKTDSEGATLEQGCTVITIWNHPTRRRYDIILGPTLNPNPLPSASITPAPLPSPSFSPSPTRSAWISENLIYASTPGCTQTIRRLVKMRDFYTSTIFPGTVTATSFVKCICLNLKLEVIGGPGIVINPKTTVRAAEPMTTTTMLCGPT</sequence>
<feature type="region of interest" description="Disordered" evidence="1">
    <location>
        <begin position="204"/>
        <end position="242"/>
    </location>
</feature>
<reference evidence="3" key="2">
    <citation type="submission" date="2023-06" db="EMBL/GenBank/DDBJ databases">
        <authorList>
            <consortium name="Lawrence Berkeley National Laboratory"/>
            <person name="Haridas S."/>
            <person name="Hensen N."/>
            <person name="Bonometti L."/>
            <person name="Westerberg I."/>
            <person name="Brannstrom I.O."/>
            <person name="Guillou S."/>
            <person name="Cros-Aarteil S."/>
            <person name="Calhoun S."/>
            <person name="Kuo A."/>
            <person name="Mondo S."/>
            <person name="Pangilinan J."/>
            <person name="Riley R."/>
            <person name="LaButti K."/>
            <person name="Andreopoulos B."/>
            <person name="Lipzen A."/>
            <person name="Chen C."/>
            <person name="Yanf M."/>
            <person name="Daum C."/>
            <person name="Ng V."/>
            <person name="Clum A."/>
            <person name="Steindorff A."/>
            <person name="Ohm R."/>
            <person name="Martin F."/>
            <person name="Silar P."/>
            <person name="Natvig D."/>
            <person name="Lalanne C."/>
            <person name="Gautier V."/>
            <person name="Ament-velasquez S.L."/>
            <person name="Kruys A."/>
            <person name="Hutchinson M.I."/>
            <person name="Powell A.J."/>
            <person name="Barry K."/>
            <person name="Miller A.N."/>
            <person name="Grigoriev I.V."/>
            <person name="Debuchy R."/>
            <person name="Gladieux P."/>
            <person name="Thoren M.H."/>
            <person name="Johannesson H."/>
        </authorList>
    </citation>
    <scope>NUCLEOTIDE SEQUENCE</scope>
    <source>
        <strain evidence="3">CBS 232.78</strain>
    </source>
</reference>